<dbReference type="GeneID" id="63688379"/>
<evidence type="ECO:0000256" key="4">
    <source>
        <dbReference type="ARBA" id="ARBA00023203"/>
    </source>
</evidence>
<dbReference type="InterPro" id="IPR048278">
    <property type="entry name" value="PFN"/>
</dbReference>
<comment type="subcellular location">
    <subcellularLocation>
        <location evidence="1">Cytoplasm</location>
        <location evidence="1">Cytoskeleton</location>
    </subcellularLocation>
</comment>
<dbReference type="CDD" id="cd00148">
    <property type="entry name" value="PROF"/>
    <property type="match status" value="1"/>
</dbReference>
<sequence length="126" mass="13405">MSWQEYVDVQLLSTGNIQRAAIIGQAGGVWASSAGYTLSPQEQQAVLRVFTDPSAAQASGVRLAGKKFFAVQVDDQHLYGKQGAGGCTIVKTTQAVIIGEYDPPTQGPEANLVVEKLGDYLRSVGY</sequence>
<evidence type="ECO:0000256" key="1">
    <source>
        <dbReference type="ARBA" id="ARBA00004245"/>
    </source>
</evidence>
<dbReference type="FunFam" id="3.30.450.30:FF:000001">
    <property type="entry name" value="Profilin"/>
    <property type="match status" value="1"/>
</dbReference>
<dbReference type="InterPro" id="IPR005455">
    <property type="entry name" value="PFN_euk"/>
</dbReference>
<reference evidence="8 9" key="1">
    <citation type="journal article" date="2012" name="Science">
        <title>The Paleozoic origin of enzymatic lignin decomposition reconstructed from 31 fungal genomes.</title>
        <authorList>
            <person name="Floudas D."/>
            <person name="Binder M."/>
            <person name="Riley R."/>
            <person name="Barry K."/>
            <person name="Blanchette R.A."/>
            <person name="Henrissat B."/>
            <person name="Martinez A.T."/>
            <person name="Otillar R."/>
            <person name="Spatafora J.W."/>
            <person name="Yadav J.S."/>
            <person name="Aerts A."/>
            <person name="Benoit I."/>
            <person name="Boyd A."/>
            <person name="Carlson A."/>
            <person name="Copeland A."/>
            <person name="Coutinho P.M."/>
            <person name="de Vries R.P."/>
            <person name="Ferreira P."/>
            <person name="Findley K."/>
            <person name="Foster B."/>
            <person name="Gaskell J."/>
            <person name="Glotzer D."/>
            <person name="Gorecki P."/>
            <person name="Heitman J."/>
            <person name="Hesse C."/>
            <person name="Hori C."/>
            <person name="Igarashi K."/>
            <person name="Jurgens J.A."/>
            <person name="Kallen N."/>
            <person name="Kersten P."/>
            <person name="Kohler A."/>
            <person name="Kuees U."/>
            <person name="Kumar T.K.A."/>
            <person name="Kuo A."/>
            <person name="LaButti K."/>
            <person name="Larrondo L.F."/>
            <person name="Lindquist E."/>
            <person name="Ling A."/>
            <person name="Lombard V."/>
            <person name="Lucas S."/>
            <person name="Lundell T."/>
            <person name="Martin R."/>
            <person name="McLaughlin D.J."/>
            <person name="Morgenstern I."/>
            <person name="Morin E."/>
            <person name="Murat C."/>
            <person name="Nagy L.G."/>
            <person name="Nolan M."/>
            <person name="Ohm R.A."/>
            <person name="Patyshakuliyeva A."/>
            <person name="Rokas A."/>
            <person name="Ruiz-Duenas F.J."/>
            <person name="Sabat G."/>
            <person name="Salamov A."/>
            <person name="Samejima M."/>
            <person name="Schmutz J."/>
            <person name="Slot J.C."/>
            <person name="St John F."/>
            <person name="Stenlid J."/>
            <person name="Sun H."/>
            <person name="Sun S."/>
            <person name="Syed K."/>
            <person name="Tsang A."/>
            <person name="Wiebenga A."/>
            <person name="Young D."/>
            <person name="Pisabarro A."/>
            <person name="Eastwood D.C."/>
            <person name="Martin F."/>
            <person name="Cullen D."/>
            <person name="Grigoriev I.V."/>
            <person name="Hibbett D.S."/>
        </authorList>
    </citation>
    <scope>NUCLEOTIDE SEQUENCE [LARGE SCALE GENOMIC DNA]</scope>
    <source>
        <strain evidence="8 9">DJM-731 SS1</strain>
    </source>
</reference>
<dbReference type="GO" id="GO:0005938">
    <property type="term" value="C:cell cortex"/>
    <property type="evidence" value="ECO:0007669"/>
    <property type="project" value="TreeGrafter"/>
</dbReference>
<dbReference type="GO" id="GO:0003785">
    <property type="term" value="F:actin monomer binding"/>
    <property type="evidence" value="ECO:0007669"/>
    <property type="project" value="TreeGrafter"/>
</dbReference>
<dbReference type="SMART" id="SM00392">
    <property type="entry name" value="PROF"/>
    <property type="match status" value="1"/>
</dbReference>
<dbReference type="OMA" id="QGQKFML"/>
<comment type="function">
    <text evidence="6">Binds to actin and affects the structure of the cytoskeleton. At high concentrations, profilin prevents the polymerization of actin, whereas it enhances it at low concentrations.</text>
</comment>
<comment type="subunit">
    <text evidence="6">Occurs in many kinds of cells as a complex with monomeric actin in a 1:1 ratio.</text>
</comment>
<organism evidence="8 9">
    <name type="scientific">Dacryopinax primogenitus (strain DJM 731)</name>
    <name type="common">Brown rot fungus</name>
    <dbReference type="NCBI Taxonomy" id="1858805"/>
    <lineage>
        <taxon>Eukaryota</taxon>
        <taxon>Fungi</taxon>
        <taxon>Dikarya</taxon>
        <taxon>Basidiomycota</taxon>
        <taxon>Agaricomycotina</taxon>
        <taxon>Dacrymycetes</taxon>
        <taxon>Dacrymycetales</taxon>
        <taxon>Dacrymycetaceae</taxon>
        <taxon>Dacryopinax</taxon>
    </lineage>
</organism>
<accession>M5G0Z4</accession>
<dbReference type="GO" id="GO:0005856">
    <property type="term" value="C:cytoskeleton"/>
    <property type="evidence" value="ECO:0007669"/>
    <property type="project" value="UniProtKB-SubCell"/>
</dbReference>
<dbReference type="RefSeq" id="XP_040626394.1">
    <property type="nucleotide sequence ID" value="XM_040773317.1"/>
</dbReference>
<evidence type="ECO:0000256" key="6">
    <source>
        <dbReference type="RuleBase" id="RU003908"/>
    </source>
</evidence>
<evidence type="ECO:0000313" key="9">
    <source>
        <dbReference type="Proteomes" id="UP000030653"/>
    </source>
</evidence>
<evidence type="ECO:0000313" key="8">
    <source>
        <dbReference type="EMBL" id="EJT99496.1"/>
    </source>
</evidence>
<dbReference type="PRINTS" id="PR00392">
    <property type="entry name" value="PROFILIN"/>
</dbReference>
<name>M5G0Z4_DACPD</name>
<dbReference type="PANTHER" id="PTHR11604">
    <property type="entry name" value="PROFILIN"/>
    <property type="match status" value="1"/>
</dbReference>
<dbReference type="PANTHER" id="PTHR11604:SF0">
    <property type="entry name" value="PROFILIN"/>
    <property type="match status" value="1"/>
</dbReference>
<evidence type="ECO:0000256" key="3">
    <source>
        <dbReference type="ARBA" id="ARBA00022490"/>
    </source>
</evidence>
<dbReference type="SUPFAM" id="SSF55770">
    <property type="entry name" value="Profilin (actin-binding protein)"/>
    <property type="match status" value="1"/>
</dbReference>
<dbReference type="STRING" id="1858805.M5G0Z4"/>
<evidence type="ECO:0000256" key="7">
    <source>
        <dbReference type="RuleBase" id="RU003909"/>
    </source>
</evidence>
<comment type="similarity">
    <text evidence="2 7">Belongs to the profilin family.</text>
</comment>
<proteinExistence type="inferred from homology"/>
<keyword evidence="9" id="KW-1185">Reference proteome</keyword>
<dbReference type="Proteomes" id="UP000030653">
    <property type="component" value="Unassembled WGS sequence"/>
</dbReference>
<dbReference type="Pfam" id="PF00235">
    <property type="entry name" value="Profilin"/>
    <property type="match status" value="1"/>
</dbReference>
<keyword evidence="3" id="KW-0963">Cytoplasm</keyword>
<dbReference type="InterPro" id="IPR027310">
    <property type="entry name" value="Profilin_CS"/>
</dbReference>
<keyword evidence="4 7" id="KW-0009">Actin-binding</keyword>
<dbReference type="PRINTS" id="PR01640">
    <property type="entry name" value="PROFILINPLNT"/>
</dbReference>
<dbReference type="OrthoDB" id="421374at2759"/>
<dbReference type="Gene3D" id="3.30.450.30">
    <property type="entry name" value="Dynein light chain 2a, cytoplasmic"/>
    <property type="match status" value="1"/>
</dbReference>
<evidence type="ECO:0000256" key="5">
    <source>
        <dbReference type="ARBA" id="ARBA00023212"/>
    </source>
</evidence>
<gene>
    <name evidence="8" type="ORF">DACRYDRAFT_23631</name>
</gene>
<dbReference type="InterPro" id="IPR036140">
    <property type="entry name" value="PFN_sf"/>
</dbReference>
<protein>
    <recommendedName>
        <fullName evidence="7">Profilin</fullName>
    </recommendedName>
</protein>
<keyword evidence="5 6" id="KW-0206">Cytoskeleton</keyword>
<dbReference type="AlphaFoldDB" id="M5G0Z4"/>
<dbReference type="EMBL" id="JH795869">
    <property type="protein sequence ID" value="EJT99496.1"/>
    <property type="molecule type" value="Genomic_DNA"/>
</dbReference>
<dbReference type="PROSITE" id="PS00414">
    <property type="entry name" value="PROFILIN"/>
    <property type="match status" value="1"/>
</dbReference>
<evidence type="ECO:0000256" key="2">
    <source>
        <dbReference type="ARBA" id="ARBA00010058"/>
    </source>
</evidence>
<dbReference type="HOGENOM" id="CLU_120772_1_1_1"/>